<keyword evidence="2" id="KW-1185">Reference proteome</keyword>
<reference evidence="2" key="1">
    <citation type="submission" date="2016-10" db="EMBL/GenBank/DDBJ databases">
        <authorList>
            <person name="Varghese N."/>
            <person name="Submissions S."/>
        </authorList>
    </citation>
    <scope>NUCLEOTIDE SEQUENCE [LARGE SCALE GENOMIC DNA]</scope>
    <source>
        <strain evidence="2">DSM 44209</strain>
    </source>
</reference>
<proteinExistence type="predicted"/>
<dbReference type="EMBL" id="FOIE01000004">
    <property type="protein sequence ID" value="SET39157.1"/>
    <property type="molecule type" value="Genomic_DNA"/>
</dbReference>
<organism evidence="1 2">
    <name type="scientific">Geodermatophilus poikilotrophus</name>
    <dbReference type="NCBI Taxonomy" id="1333667"/>
    <lineage>
        <taxon>Bacteria</taxon>
        <taxon>Bacillati</taxon>
        <taxon>Actinomycetota</taxon>
        <taxon>Actinomycetes</taxon>
        <taxon>Geodermatophilales</taxon>
        <taxon>Geodermatophilaceae</taxon>
        <taxon>Geodermatophilus</taxon>
    </lineage>
</organism>
<evidence type="ECO:0000313" key="2">
    <source>
        <dbReference type="Proteomes" id="UP000198507"/>
    </source>
</evidence>
<protein>
    <submittedName>
        <fullName evidence="1">Uncharacterized protein</fullName>
    </submittedName>
</protein>
<sequence length="969" mass="104092">MHDVHDPLGGLHGYDLRNLIFHLLQAGRRDEVDGLLRLEVKDKNAWHEARMRQGDVGGFAADIQLVVASVRPDGTEVGLVRSGRYALVAASIRGLADSMPSALRAALVREGIWTFARALADARQAATPEAIAALVPYADGGGRPGLLKELLALISAGDASAFVSSLATLERLNIARSVVMDELGDLLREAWVTLKHQEAERPKAIERMAAYLTDDLLAEAIAAATGAADPAPLMCLAAYHDDLGPAAEKRVTDVQRAELREATRDNPPLRPGERLAGMARTLRPGVVAEAVAIAECLDAGRRAEPLAALAGRLTGDKRDRVIADALADLDHMSMPGWRTTPLLTLAPLIPVPERGAILRRALDAALHRGGEPRAFALQKLTKLVAAPAASTELQQQVLDAVLTLTSMRADARSRLPGCLRSLAEVVVVDLLDAVVDAAREHGEDELPLILAIAGYRRGEHALTAEAVSTGRDLWDPKTAQRAAEVLPPGALSDAADLLTRIDDAKAQARTLAALARTMDGDARDAAAMTVVEITRNMHQYDLVHPWLIAALAPAMPDLPFDELVHLFDPASRYEWAAAVVAEGVAPYLPHHRHAEALRRVSTVNEHAYRARALVALARCGPAALRPRIQRDAVAACTQITSGLEAAEVVIGLGSDITPDLARRVATMARRSPNEYAAAFAVAACTQRLPVPERRRLVLERFEALRASEPDTRVHALQRVVPYALPEERDLLLAEALDAVEHYRSPGYRRARPEPWELSLELAGFAPILPEELVRRVFGDLPRALTHTDHAVRSLCALAAHLPADLVPGALAFIDQRLVGIGGEFDARAMEALAPRLAGALAHEATQVAFRIEMPRSRGRALAAIATQLSDDDAAPLLREAVQSLGGSAEHLLPVARQFASLPAPARMGIQQAALDADLEDLAFSSSYARRKLLSRGILLGTIEGLASSFSPSVAAGLVVAVRDSTKWWP</sequence>
<dbReference type="AlphaFoldDB" id="A0A1I0E4K2"/>
<dbReference type="OrthoDB" id="3369601at2"/>
<name>A0A1I0E4K2_9ACTN</name>
<evidence type="ECO:0000313" key="1">
    <source>
        <dbReference type="EMBL" id="SET39157.1"/>
    </source>
</evidence>
<accession>A0A1I0E4K2</accession>
<gene>
    <name evidence="1" type="ORF">SAMN04488546_2304</name>
</gene>
<dbReference type="RefSeq" id="WP_091443894.1">
    <property type="nucleotide sequence ID" value="NZ_FOIE01000004.1"/>
</dbReference>
<dbReference type="Proteomes" id="UP000198507">
    <property type="component" value="Unassembled WGS sequence"/>
</dbReference>